<reference evidence="3" key="1">
    <citation type="submission" date="2023-01" db="EMBL/GenBank/DDBJ databases">
        <title>Phages are important unrecognized players in the ecology of the oral pathogen Porphyromonas gingivalis.</title>
        <authorList>
            <person name="Matrishin C.B."/>
            <person name="Kauffman K.M."/>
        </authorList>
    </citation>
    <scope>NUCLEOTIDE SEQUENCE</scope>
    <source>
        <strain evidence="3">HG1691old</strain>
    </source>
</reference>
<feature type="compositionally biased region" description="Polar residues" evidence="1">
    <location>
        <begin position="616"/>
        <end position="627"/>
    </location>
</feature>
<dbReference type="SUPFAM" id="SSF69255">
    <property type="entry name" value="gp5 N-terminal domain-like"/>
    <property type="match status" value="1"/>
</dbReference>
<dbReference type="InterPro" id="IPR037026">
    <property type="entry name" value="Vgr_OB-fold_dom_sf"/>
</dbReference>
<proteinExistence type="predicted"/>
<dbReference type="InterPro" id="IPR006531">
    <property type="entry name" value="Gp5/Vgr_OB"/>
</dbReference>
<sequence>MNFGNSHTYQTGTFPPLNPVKPKVRFDGEEFLFESLILEQPMNSCHRFEIVREYLSQDELWKETPEKLMSLIGARTLIRFEHLTSKDSYEFSGWVTDVRIDAWEDDETGSGFLPHRSNRVRIIGRGDAMSLDGAPSMYSFIDRQLADIVSEVTREAYFKVECNPRYKGILPYAVQYGESGFEFLNRLSRIYGEPFFYDGRTLFFGVPHAADCEKLFFDSDIVSLRTCASAVPRRYAHYDYVASDDKFLRFPSEESVPGGNPLIDNIAHRSDRLFPEKGTLPSNSPVYTEFNLSDLTAQRGADAVGRMLRIEGVTKTCRLRPGGVIDVLFPERMDVPALGKFRITSLYHRIEKNGDYTNWFTASPALIDCVPEAYAPEVKAYPEMAIVSDNKDPKGQGRVRVQFDWQKPKGLSTNWIRVQTPDAGASGTVTANRGFVSIPEEGDQVMVGFEYGDPHRPYVTGSLFHGKSGKGGYDRNHLKSISTRSGHHIVFDDDEKGDWSITIKDRGGNAIRLDTRGKNIEISAPEKISLAAKDVDISGEMIRLNAKKHLSSKGQNIILESEEKLSASSKVVNVIAFNKLKTYGGENKILGRQIVQIATPKISTKMSGHSDKDPGNRNQMGNQGLTSQAGFNTIQKGKKTSQSKKNPTQEDLIREQKQMEQIKHNFYTRYALWIQEFIDVLLLWRGDIMSAQENDKIITQPISWTLKLLGASTGIAVTVDAVAFFGQKVYTLICSMGKISCSDFVAEMLDGLTQIKNGIENGGTNAVKPYISNADREGLFQKFLSFAIKQGAEVPEDYTQKLDSFFKRIRAQYPRERFYQYITFVWIRSSQDGWDLADDYAGELEIVCTMSIIGGKANWVVNEFYIDDVSNPNGLLRVLTSKQFFNGGKINALRLPIPIRVRIIPGSRILISTEARYRRNEKGKWEPLDSVNRNQILWNKFLPWANTTKQLELDKLEKD</sequence>
<evidence type="ECO:0000313" key="3">
    <source>
        <dbReference type="EMBL" id="WCF99585.1"/>
    </source>
</evidence>
<dbReference type="EMBL" id="CP116613">
    <property type="protein sequence ID" value="WCF99585.1"/>
    <property type="molecule type" value="Genomic_DNA"/>
</dbReference>
<dbReference type="Gene3D" id="2.40.50.230">
    <property type="entry name" value="Gp5 N-terminal domain"/>
    <property type="match status" value="1"/>
</dbReference>
<dbReference type="Pfam" id="PF04717">
    <property type="entry name" value="Phage_base_V"/>
    <property type="match status" value="1"/>
</dbReference>
<evidence type="ECO:0000313" key="4">
    <source>
        <dbReference type="Proteomes" id="UP001179540"/>
    </source>
</evidence>
<dbReference type="Proteomes" id="UP001179540">
    <property type="component" value="Chromosome"/>
</dbReference>
<evidence type="ECO:0000259" key="2">
    <source>
        <dbReference type="Pfam" id="PF04717"/>
    </source>
</evidence>
<dbReference type="Pfam" id="PF05954">
    <property type="entry name" value="Phage_GPD"/>
    <property type="match status" value="1"/>
</dbReference>
<protein>
    <submittedName>
        <fullName evidence="3">Phage baseplate assembly protein V</fullName>
    </submittedName>
</protein>
<feature type="region of interest" description="Disordered" evidence="1">
    <location>
        <begin position="602"/>
        <end position="627"/>
    </location>
</feature>
<organism evidence="3 4">
    <name type="scientific">Porphyromonas gingivalis</name>
    <name type="common">Bacteroides gingivalis</name>
    <dbReference type="NCBI Taxonomy" id="837"/>
    <lineage>
        <taxon>Bacteria</taxon>
        <taxon>Pseudomonadati</taxon>
        <taxon>Bacteroidota</taxon>
        <taxon>Bacteroidia</taxon>
        <taxon>Bacteroidales</taxon>
        <taxon>Porphyromonadaceae</taxon>
        <taxon>Porphyromonas</taxon>
    </lineage>
</organism>
<evidence type="ECO:0000256" key="1">
    <source>
        <dbReference type="SAM" id="MobiDB-lite"/>
    </source>
</evidence>
<name>A0AAF0B8V6_PORGN</name>
<gene>
    <name evidence="3" type="ORF">NY149_02825</name>
</gene>
<dbReference type="SUPFAM" id="SSF69279">
    <property type="entry name" value="Phage tail proteins"/>
    <property type="match status" value="1"/>
</dbReference>
<dbReference type="SUPFAM" id="SSF69349">
    <property type="entry name" value="Phage fibre proteins"/>
    <property type="match status" value="1"/>
</dbReference>
<feature type="domain" description="Gp5/Type VI secretion system Vgr protein OB-fold" evidence="2">
    <location>
        <begin position="385"/>
        <end position="464"/>
    </location>
</feature>
<dbReference type="RefSeq" id="WP_097637899.1">
    <property type="nucleotide sequence ID" value="NZ_CP116613.1"/>
</dbReference>
<accession>A0AAF0B8V6</accession>
<dbReference type="AlphaFoldDB" id="A0AAF0B8V6"/>